<dbReference type="PANTHER" id="PTHR43701:SF2">
    <property type="entry name" value="MEMBRANE TRANSPORTER PROTEIN YJNA-RELATED"/>
    <property type="match status" value="1"/>
</dbReference>
<feature type="transmembrane region" description="Helical" evidence="6">
    <location>
        <begin position="71"/>
        <end position="90"/>
    </location>
</feature>
<keyword evidence="6" id="KW-1003">Cell membrane</keyword>
<reference evidence="7 8" key="1">
    <citation type="submission" date="2020-08" db="EMBL/GenBank/DDBJ databases">
        <title>Genome public.</title>
        <authorList>
            <person name="Liu C."/>
            <person name="Sun Q."/>
        </authorList>
    </citation>
    <scope>NUCLEOTIDE SEQUENCE [LARGE SCALE GENOMIC DNA]</scope>
    <source>
        <strain evidence="7 8">NSJ-26</strain>
    </source>
</reference>
<dbReference type="AlphaFoldDB" id="A0A926F2H5"/>
<dbReference type="Pfam" id="PF01925">
    <property type="entry name" value="TauE"/>
    <property type="match status" value="1"/>
</dbReference>
<dbReference type="RefSeq" id="WP_249323570.1">
    <property type="nucleotide sequence ID" value="NZ_JACRTK010000002.1"/>
</dbReference>
<keyword evidence="5 6" id="KW-0472">Membrane</keyword>
<accession>A0A926F2H5</accession>
<keyword evidence="4 6" id="KW-1133">Transmembrane helix</keyword>
<feature type="transmembrane region" description="Helical" evidence="6">
    <location>
        <begin position="41"/>
        <end position="59"/>
    </location>
</feature>
<dbReference type="Proteomes" id="UP000601522">
    <property type="component" value="Unassembled WGS sequence"/>
</dbReference>
<comment type="subcellular location">
    <subcellularLocation>
        <location evidence="6">Cell membrane</location>
        <topology evidence="6">Multi-pass membrane protein</topology>
    </subcellularLocation>
    <subcellularLocation>
        <location evidence="1">Membrane</location>
        <topology evidence="1">Multi-pass membrane protein</topology>
    </subcellularLocation>
</comment>
<protein>
    <recommendedName>
        <fullName evidence="6">Probable membrane transporter protein</fullName>
    </recommendedName>
</protein>
<keyword evidence="3 6" id="KW-0812">Transmembrane</keyword>
<dbReference type="PANTHER" id="PTHR43701">
    <property type="entry name" value="MEMBRANE TRANSPORTER PROTEIN MJ0441-RELATED"/>
    <property type="match status" value="1"/>
</dbReference>
<evidence type="ECO:0000256" key="5">
    <source>
        <dbReference type="ARBA" id="ARBA00023136"/>
    </source>
</evidence>
<dbReference type="EMBL" id="JACRTK010000002">
    <property type="protein sequence ID" value="MBC8590734.1"/>
    <property type="molecule type" value="Genomic_DNA"/>
</dbReference>
<keyword evidence="8" id="KW-1185">Reference proteome</keyword>
<dbReference type="GO" id="GO:0005886">
    <property type="term" value="C:plasma membrane"/>
    <property type="evidence" value="ECO:0007669"/>
    <property type="project" value="UniProtKB-SubCell"/>
</dbReference>
<evidence type="ECO:0000256" key="4">
    <source>
        <dbReference type="ARBA" id="ARBA00022989"/>
    </source>
</evidence>
<evidence type="ECO:0000256" key="2">
    <source>
        <dbReference type="ARBA" id="ARBA00009142"/>
    </source>
</evidence>
<comment type="similarity">
    <text evidence="2 6">Belongs to the 4-toluene sulfonate uptake permease (TSUP) (TC 2.A.102) family.</text>
</comment>
<feature type="transmembrane region" description="Helical" evidence="6">
    <location>
        <begin position="96"/>
        <end position="112"/>
    </location>
</feature>
<evidence type="ECO:0000256" key="6">
    <source>
        <dbReference type="RuleBase" id="RU363041"/>
    </source>
</evidence>
<dbReference type="InterPro" id="IPR002781">
    <property type="entry name" value="TM_pro_TauE-like"/>
</dbReference>
<name>A0A926F2H5_9FIRM</name>
<dbReference type="InterPro" id="IPR051598">
    <property type="entry name" value="TSUP/Inactive_protease-like"/>
</dbReference>
<evidence type="ECO:0000256" key="1">
    <source>
        <dbReference type="ARBA" id="ARBA00004141"/>
    </source>
</evidence>
<organism evidence="7 8">
    <name type="scientific">Wansuia hejianensis</name>
    <dbReference type="NCBI Taxonomy" id="2763667"/>
    <lineage>
        <taxon>Bacteria</taxon>
        <taxon>Bacillati</taxon>
        <taxon>Bacillota</taxon>
        <taxon>Clostridia</taxon>
        <taxon>Lachnospirales</taxon>
        <taxon>Lachnospiraceae</taxon>
        <taxon>Wansuia</taxon>
    </lineage>
</organism>
<comment type="caution">
    <text evidence="7">The sequence shown here is derived from an EMBL/GenBank/DDBJ whole genome shotgun (WGS) entry which is preliminary data.</text>
</comment>
<gene>
    <name evidence="7" type="ORF">H8689_06250</name>
</gene>
<sequence>MKLIFIGFISGIISGMGIGGGTVLIPSLVLFNDISQLEAQGINLVVFIPIAITAIITHIKEKNIEFKYTKQIILSGIISAGIGSFIATRIDDNNLRRYFGIFLLFIGLYEFFKKKG</sequence>
<evidence type="ECO:0000313" key="7">
    <source>
        <dbReference type="EMBL" id="MBC8590734.1"/>
    </source>
</evidence>
<evidence type="ECO:0000313" key="8">
    <source>
        <dbReference type="Proteomes" id="UP000601522"/>
    </source>
</evidence>
<evidence type="ECO:0000256" key="3">
    <source>
        <dbReference type="ARBA" id="ARBA00022692"/>
    </source>
</evidence>
<proteinExistence type="inferred from homology"/>